<feature type="compositionally biased region" description="Gly residues" evidence="5">
    <location>
        <begin position="113"/>
        <end position="126"/>
    </location>
</feature>
<dbReference type="InterPro" id="IPR031327">
    <property type="entry name" value="MCM"/>
</dbReference>
<dbReference type="GO" id="GO:0005524">
    <property type="term" value="F:ATP binding"/>
    <property type="evidence" value="ECO:0007669"/>
    <property type="project" value="UniProtKB-KW"/>
</dbReference>
<dbReference type="SUPFAM" id="SSF50249">
    <property type="entry name" value="Nucleic acid-binding proteins"/>
    <property type="match status" value="1"/>
</dbReference>
<feature type="region of interest" description="Disordered" evidence="5">
    <location>
        <begin position="103"/>
        <end position="135"/>
    </location>
</feature>
<dbReference type="InterPro" id="IPR001208">
    <property type="entry name" value="MCM_dom"/>
</dbReference>
<evidence type="ECO:0000256" key="3">
    <source>
        <dbReference type="ARBA" id="ARBA00023125"/>
    </source>
</evidence>
<evidence type="ECO:0000256" key="4">
    <source>
        <dbReference type="RuleBase" id="RU004070"/>
    </source>
</evidence>
<gene>
    <name evidence="7" type="ORF">ACHAWU_008850</name>
</gene>
<reference evidence="7 8" key="1">
    <citation type="submission" date="2024-10" db="EMBL/GenBank/DDBJ databases">
        <title>Updated reference genomes for cyclostephanoid diatoms.</title>
        <authorList>
            <person name="Roberts W.R."/>
            <person name="Alverson A.J."/>
        </authorList>
    </citation>
    <scope>NUCLEOTIDE SEQUENCE [LARGE SCALE GENOMIC DNA]</scope>
    <source>
        <strain evidence="7 8">AJA232-27</strain>
    </source>
</reference>
<feature type="region of interest" description="Disordered" evidence="5">
    <location>
        <begin position="976"/>
        <end position="1107"/>
    </location>
</feature>
<protein>
    <recommendedName>
        <fullName evidence="6">MCM C-terminal AAA(+) ATPase domain-containing protein</fullName>
    </recommendedName>
</protein>
<name>A0ABD3MZY8_9STRA</name>
<feature type="compositionally biased region" description="Polar residues" evidence="5">
    <location>
        <begin position="976"/>
        <end position="1029"/>
    </location>
</feature>
<evidence type="ECO:0000259" key="6">
    <source>
        <dbReference type="PROSITE" id="PS50051"/>
    </source>
</evidence>
<feature type="compositionally biased region" description="Basic residues" evidence="5">
    <location>
        <begin position="1098"/>
        <end position="1107"/>
    </location>
</feature>
<evidence type="ECO:0000256" key="5">
    <source>
        <dbReference type="SAM" id="MobiDB-lite"/>
    </source>
</evidence>
<feature type="domain" description="MCM C-terminal AAA(+) ATPase" evidence="6">
    <location>
        <begin position="480"/>
        <end position="754"/>
    </location>
</feature>
<dbReference type="PROSITE" id="PS50051">
    <property type="entry name" value="MCM_2"/>
    <property type="match status" value="1"/>
</dbReference>
<keyword evidence="2 4" id="KW-0067">ATP-binding</keyword>
<dbReference type="Gene3D" id="3.40.50.300">
    <property type="entry name" value="P-loop containing nucleotide triphosphate hydrolases"/>
    <property type="match status" value="1"/>
</dbReference>
<dbReference type="SMART" id="SM00350">
    <property type="entry name" value="MCM"/>
    <property type="match status" value="1"/>
</dbReference>
<accession>A0ABD3MZY8</accession>
<dbReference type="Pfam" id="PF00493">
    <property type="entry name" value="MCM"/>
    <property type="match status" value="1"/>
</dbReference>
<keyword evidence="8" id="KW-1185">Reference proteome</keyword>
<keyword evidence="1 4" id="KW-0547">Nucleotide-binding</keyword>
<evidence type="ECO:0000313" key="7">
    <source>
        <dbReference type="EMBL" id="KAL3769441.1"/>
    </source>
</evidence>
<dbReference type="GO" id="GO:0006281">
    <property type="term" value="P:DNA repair"/>
    <property type="evidence" value="ECO:0007669"/>
    <property type="project" value="UniProtKB-KW"/>
</dbReference>
<sequence>MAAVEVEVEVQRQRRQPEGMKGRRLLTSSYRDFHPCDLGDRYVSFLLKNECTERVLQHHVLLDHLAVIRKLCRTGGGGGDDEGWAPSLASMRMMEDLNLGISTNSTTAAPAAGGNGAMGQGQGGEGQRSANNKKGAGGSIEIDAFQLLSLDPILGNLTLRYPDTLLELLEDSTVQARTVLRRRMEVALHSALEARKITQDSLDNQNNIIDEAIERETNNMTQLLKALRYTKEWYEPRPLHARLVHLPPHMQCCKPTLSSISSADVGTVVQICGTVVRTGPVRMMETMRTYMCLGKGCGMKFSVHADFGTTNNALPQPIVCPSYSSDDEGTCNSTAFAIVPDGSEHTDYQEIKLQESASALNRVGSIPRSILIKLADDLVDMCNPGDEVVVVGCLHAEWQNHSLGASVEIMVGMSMRAHSVRVINVEEGSAGAGVGGGGSGMADLALVGAAASSGNLREKFRREFDALWSDAGAKQHPIATRDYIVRAVCPKLYGMHAVKLGLLLVLIGGALVTSSREGDLDGASEEDNSKVVEEEMHTESEAPMAFKIGGGADDDDGYVENIKKKRAKDGQSKASNRTREVRRRVQSHILLLGDPGTGKSQFLRFAAALSPRSVLTTGTGSSTAGLTCAAVRDSSTAGSNGSEFSLEAGALALADRGVCCIDEFGCMSKQDRTSIHEAMEQQTISVAKAGIVCKLNARATVVAVMNPTGGIYDETLNLEQNSRLGSALLSRFDLIFVMLDQAQQERDENIATFLLQQSIIPGSGYDRPQVIGALFNDDKINGHWSMEKLRAYIATIREKFHPTLSPEASELLENHYSSCRQQRNGQSLITVRFLESLIRLSQAHARLMYRNVVTLDDAVAVILLMECTAAASSGGMFGAGINDYQFDDFLQKNPIDTDFKPFDKADFLFDIEKQTLLRRYEGKSSNNSGSSPPTFDPYCRSWDSISQHEVEHRPSFAPISQGRNDLRDQWGRQMLSQNTSPHSQHEQPNSLHEPSYRTIESMSQTSSSDYRKPSSNRVTFSQQIQSTFPDNRGDPILTMDDTRYQNTGRLDNGMSRHGNLGDPHGQYSAQVTQSGGILRDPSESYIRPPSQQYCSSGQKRKRQRPAD</sequence>
<dbReference type="GO" id="GO:0003678">
    <property type="term" value="F:DNA helicase activity"/>
    <property type="evidence" value="ECO:0007669"/>
    <property type="project" value="UniProtKB-EC"/>
</dbReference>
<dbReference type="InterPro" id="IPR027417">
    <property type="entry name" value="P-loop_NTPase"/>
</dbReference>
<dbReference type="Pfam" id="PF17207">
    <property type="entry name" value="MCM_OB"/>
    <property type="match status" value="1"/>
</dbReference>
<dbReference type="SMART" id="SM00382">
    <property type="entry name" value="AAA"/>
    <property type="match status" value="1"/>
</dbReference>
<dbReference type="Gene3D" id="2.40.50.140">
    <property type="entry name" value="Nucleic acid-binding proteins"/>
    <property type="match status" value="1"/>
</dbReference>
<evidence type="ECO:0000313" key="8">
    <source>
        <dbReference type="Proteomes" id="UP001530293"/>
    </source>
</evidence>
<keyword evidence="3 4" id="KW-0238">DNA-binding</keyword>
<dbReference type="SUPFAM" id="SSF52540">
    <property type="entry name" value="P-loop containing nucleoside triphosphate hydrolases"/>
    <property type="match status" value="1"/>
</dbReference>
<evidence type="ECO:0000256" key="2">
    <source>
        <dbReference type="ARBA" id="ARBA00022840"/>
    </source>
</evidence>
<organism evidence="7 8">
    <name type="scientific">Discostella pseudostelligera</name>
    <dbReference type="NCBI Taxonomy" id="259834"/>
    <lineage>
        <taxon>Eukaryota</taxon>
        <taxon>Sar</taxon>
        <taxon>Stramenopiles</taxon>
        <taxon>Ochrophyta</taxon>
        <taxon>Bacillariophyta</taxon>
        <taxon>Coscinodiscophyceae</taxon>
        <taxon>Thalassiosirophycidae</taxon>
        <taxon>Stephanodiscales</taxon>
        <taxon>Stephanodiscaceae</taxon>
        <taxon>Discostella</taxon>
    </lineage>
</organism>
<dbReference type="GO" id="GO:0005634">
    <property type="term" value="C:nucleus"/>
    <property type="evidence" value="ECO:0007669"/>
    <property type="project" value="UniProtKB-SubCell"/>
</dbReference>
<dbReference type="AlphaFoldDB" id="A0ABD3MZY8"/>
<comment type="similarity">
    <text evidence="4">Belongs to the MCM family.</text>
</comment>
<dbReference type="InterPro" id="IPR003593">
    <property type="entry name" value="AAA+_ATPase"/>
</dbReference>
<dbReference type="GO" id="GO:0003677">
    <property type="term" value="F:DNA binding"/>
    <property type="evidence" value="ECO:0007669"/>
    <property type="project" value="UniProtKB-KW"/>
</dbReference>
<dbReference type="EMBL" id="JALLBG020000055">
    <property type="protein sequence ID" value="KAL3769441.1"/>
    <property type="molecule type" value="Genomic_DNA"/>
</dbReference>
<evidence type="ECO:0000256" key="1">
    <source>
        <dbReference type="ARBA" id="ARBA00022741"/>
    </source>
</evidence>
<dbReference type="PANTHER" id="PTHR11630:SF48">
    <property type="entry name" value="DNA HELICASE MCM9"/>
    <property type="match status" value="1"/>
</dbReference>
<proteinExistence type="inferred from homology"/>
<dbReference type="Proteomes" id="UP001530293">
    <property type="component" value="Unassembled WGS sequence"/>
</dbReference>
<dbReference type="InterPro" id="IPR033762">
    <property type="entry name" value="MCM_OB"/>
</dbReference>
<dbReference type="GO" id="GO:0016787">
    <property type="term" value="F:hydrolase activity"/>
    <property type="evidence" value="ECO:0007669"/>
    <property type="project" value="UniProtKB-KW"/>
</dbReference>
<dbReference type="InterPro" id="IPR041562">
    <property type="entry name" value="MCM_lid"/>
</dbReference>
<dbReference type="InterPro" id="IPR012340">
    <property type="entry name" value="NA-bd_OB-fold"/>
</dbReference>
<dbReference type="PANTHER" id="PTHR11630">
    <property type="entry name" value="DNA REPLICATION LICENSING FACTOR MCM FAMILY MEMBER"/>
    <property type="match status" value="1"/>
</dbReference>
<dbReference type="Gene3D" id="2.20.28.10">
    <property type="match status" value="1"/>
</dbReference>
<dbReference type="PRINTS" id="PR01657">
    <property type="entry name" value="MCMFAMILY"/>
</dbReference>
<dbReference type="Pfam" id="PF17855">
    <property type="entry name" value="MCM_lid"/>
    <property type="match status" value="1"/>
</dbReference>
<comment type="caution">
    <text evidence="7">The sequence shown here is derived from an EMBL/GenBank/DDBJ whole genome shotgun (WGS) entry which is preliminary data.</text>
</comment>